<dbReference type="RefSeq" id="WP_186842884.1">
    <property type="nucleotide sequence ID" value="NZ_WJBC01000017.1"/>
</dbReference>
<keyword evidence="9 12" id="KW-1133">Transmembrane helix</keyword>
<keyword evidence="8 12" id="KW-0653">Protein transport</keyword>
<dbReference type="EMBL" id="WJBC01000017">
    <property type="protein sequence ID" value="MBC3805001.1"/>
    <property type="molecule type" value="Genomic_DNA"/>
</dbReference>
<dbReference type="PANTHER" id="PTHR30531">
    <property type="entry name" value="FLAGELLAR BIOSYNTHETIC PROTEIN FLHB"/>
    <property type="match status" value="1"/>
</dbReference>
<evidence type="ECO:0000256" key="2">
    <source>
        <dbReference type="ARBA" id="ARBA00010690"/>
    </source>
</evidence>
<dbReference type="Proteomes" id="UP000603234">
    <property type="component" value="Unassembled WGS sequence"/>
</dbReference>
<name>A0ABR6WWY4_9FIRM</name>
<dbReference type="Gene3D" id="6.10.250.2080">
    <property type="match status" value="1"/>
</dbReference>
<keyword evidence="14" id="KW-0969">Cilium</keyword>
<dbReference type="InterPro" id="IPR006136">
    <property type="entry name" value="FlhB"/>
</dbReference>
<dbReference type="NCBIfam" id="TIGR00328">
    <property type="entry name" value="flhB"/>
    <property type="match status" value="1"/>
</dbReference>
<evidence type="ECO:0000256" key="10">
    <source>
        <dbReference type="ARBA" id="ARBA00023136"/>
    </source>
</evidence>
<dbReference type="InterPro" id="IPR029025">
    <property type="entry name" value="T3SS_substrate_exporter_C"/>
</dbReference>
<gene>
    <name evidence="12 14" type="primary">flhB</name>
    <name evidence="14" type="ORF">GH808_11220</name>
</gene>
<feature type="compositionally biased region" description="Basic and acidic residues" evidence="13">
    <location>
        <begin position="1"/>
        <end position="11"/>
    </location>
</feature>
<evidence type="ECO:0000256" key="13">
    <source>
        <dbReference type="SAM" id="MobiDB-lite"/>
    </source>
</evidence>
<keyword evidence="15" id="KW-1185">Reference proteome</keyword>
<evidence type="ECO:0000256" key="4">
    <source>
        <dbReference type="ARBA" id="ARBA00022448"/>
    </source>
</evidence>
<evidence type="ECO:0000313" key="15">
    <source>
        <dbReference type="Proteomes" id="UP000603234"/>
    </source>
</evidence>
<feature type="transmembrane region" description="Helical" evidence="12">
    <location>
        <begin position="30"/>
        <end position="51"/>
    </location>
</feature>
<feature type="transmembrane region" description="Helical" evidence="12">
    <location>
        <begin position="191"/>
        <end position="212"/>
    </location>
</feature>
<keyword evidence="4 12" id="KW-0813">Transport</keyword>
<dbReference type="InterPro" id="IPR006135">
    <property type="entry name" value="T3SS_substrate_exporter"/>
</dbReference>
<dbReference type="Gene3D" id="3.40.1690.10">
    <property type="entry name" value="secretion proteins EscU"/>
    <property type="match status" value="1"/>
</dbReference>
<evidence type="ECO:0000256" key="9">
    <source>
        <dbReference type="ARBA" id="ARBA00022989"/>
    </source>
</evidence>
<proteinExistence type="inferred from homology"/>
<keyword evidence="7 12" id="KW-1005">Bacterial flagellum biogenesis</keyword>
<reference evidence="14 15" key="1">
    <citation type="journal article" date="2020" name="mSystems">
        <title>Defining Genomic and Predicted Metabolic Features of the Acetobacterium Genus.</title>
        <authorList>
            <person name="Ross D.E."/>
            <person name="Marshall C.W."/>
            <person name="Gulliver D."/>
            <person name="May H.D."/>
            <person name="Norman R.S."/>
        </authorList>
    </citation>
    <scope>NUCLEOTIDE SEQUENCE [LARGE SCALE GENOMIC DNA]</scope>
    <source>
        <strain evidence="14 15">DSM 8238</strain>
    </source>
</reference>
<feature type="transmembrane region" description="Helical" evidence="12">
    <location>
        <begin position="140"/>
        <end position="162"/>
    </location>
</feature>
<comment type="subcellular location">
    <subcellularLocation>
        <location evidence="1">Cell membrane</location>
        <topology evidence="1">Multi-pass membrane protein</topology>
    </subcellularLocation>
</comment>
<protein>
    <recommendedName>
        <fullName evidence="3 12">Flagellar biosynthetic protein FlhB</fullName>
    </recommendedName>
</protein>
<accession>A0ABR6WWY4</accession>
<evidence type="ECO:0000256" key="1">
    <source>
        <dbReference type="ARBA" id="ARBA00004651"/>
    </source>
</evidence>
<comment type="caution">
    <text evidence="14">The sequence shown here is derived from an EMBL/GenBank/DDBJ whole genome shotgun (WGS) entry which is preliminary data.</text>
</comment>
<keyword evidence="10 12" id="KW-0472">Membrane</keyword>
<evidence type="ECO:0000256" key="12">
    <source>
        <dbReference type="RuleBase" id="RU364091"/>
    </source>
</evidence>
<feature type="region of interest" description="Disordered" evidence="13">
    <location>
        <begin position="1"/>
        <end position="20"/>
    </location>
</feature>
<dbReference type="SUPFAM" id="SSF160544">
    <property type="entry name" value="EscU C-terminal domain-like"/>
    <property type="match status" value="1"/>
</dbReference>
<evidence type="ECO:0000256" key="11">
    <source>
        <dbReference type="ARBA" id="ARBA00023225"/>
    </source>
</evidence>
<sequence length="356" mass="40502">MAGGEKTEKATPKKKKDERKKGNVFQSKDVVSVVILFAGFFLITLLVPFTYQQVKHYFIFQVDKIADVQTLTVTTCGQIFREVLEVYFISALPVMLAIGVLMIFMVGIQTGFLVSGELLKPKFNKINPFTGIKRMFSLRSLVELFKSIIKITLILVAIYTTVKSLIPLAPDMMTTELAENVAFIMDQTMSMVKTICMVFIAVAIFDFAYQMFDYNKKLKMDKQEIKDEYKQMEGDPQVKGQRRNMQRQMSMNRMMAAVPEADVIVRNPTHYAVALKYDMDQDVAPIVVAKGKDLIALRIVEIGEKNNVPIQENRPLARGLYEMTDINDIIPAELYKAVAELLAWVYGNKKKDKIIT</sequence>
<evidence type="ECO:0000256" key="6">
    <source>
        <dbReference type="ARBA" id="ARBA00022692"/>
    </source>
</evidence>
<keyword evidence="6 12" id="KW-0812">Transmembrane</keyword>
<evidence type="ECO:0000256" key="3">
    <source>
        <dbReference type="ARBA" id="ARBA00021622"/>
    </source>
</evidence>
<evidence type="ECO:0000313" key="14">
    <source>
        <dbReference type="EMBL" id="MBC3805001.1"/>
    </source>
</evidence>
<evidence type="ECO:0000256" key="8">
    <source>
        <dbReference type="ARBA" id="ARBA00022927"/>
    </source>
</evidence>
<dbReference type="PANTHER" id="PTHR30531:SF12">
    <property type="entry name" value="FLAGELLAR BIOSYNTHETIC PROTEIN FLHB"/>
    <property type="match status" value="1"/>
</dbReference>
<keyword evidence="14" id="KW-0282">Flagellum</keyword>
<keyword evidence="14" id="KW-0966">Cell projection</keyword>
<evidence type="ECO:0000256" key="5">
    <source>
        <dbReference type="ARBA" id="ARBA00022475"/>
    </source>
</evidence>
<comment type="function">
    <text evidence="12">Required for formation of the rod structure in the basal body of the flagellar apparatus. Together with FliI and FliH, may constitute the export apparatus of flagellin.</text>
</comment>
<comment type="similarity">
    <text evidence="2 12">Belongs to the type III secretion exporter family.</text>
</comment>
<keyword evidence="11 12" id="KW-1006">Bacterial flagellum protein export</keyword>
<dbReference type="Pfam" id="PF01312">
    <property type="entry name" value="Bac_export_2"/>
    <property type="match status" value="1"/>
</dbReference>
<keyword evidence="5 12" id="KW-1003">Cell membrane</keyword>
<dbReference type="PRINTS" id="PR00950">
    <property type="entry name" value="TYPE3IMSPROT"/>
</dbReference>
<feature type="transmembrane region" description="Helical" evidence="12">
    <location>
        <begin position="94"/>
        <end position="119"/>
    </location>
</feature>
<organism evidence="14 15">
    <name type="scientific">Acetobacterium fimetarium</name>
    <dbReference type="NCBI Taxonomy" id="52691"/>
    <lineage>
        <taxon>Bacteria</taxon>
        <taxon>Bacillati</taxon>
        <taxon>Bacillota</taxon>
        <taxon>Clostridia</taxon>
        <taxon>Eubacteriales</taxon>
        <taxon>Eubacteriaceae</taxon>
        <taxon>Acetobacterium</taxon>
    </lineage>
</organism>
<evidence type="ECO:0000256" key="7">
    <source>
        <dbReference type="ARBA" id="ARBA00022795"/>
    </source>
</evidence>